<dbReference type="Gene3D" id="3.80.10.10">
    <property type="entry name" value="Ribonuclease Inhibitor"/>
    <property type="match status" value="1"/>
</dbReference>
<dbReference type="SUPFAM" id="SSF52047">
    <property type="entry name" value="RNI-like"/>
    <property type="match status" value="1"/>
</dbReference>
<evidence type="ECO:0000313" key="3">
    <source>
        <dbReference type="Proteomes" id="UP000284706"/>
    </source>
</evidence>
<dbReference type="InterPro" id="IPR032675">
    <property type="entry name" value="LRR_dom_sf"/>
</dbReference>
<sequence length="618" mass="67602">MYPYPSHRNQAFASSPINKLPIELLSEIFSLCLLTAEESVPGSEVDEPSSSPIITTETVRTPFILSSVCKKWRAVALGRSSLWSNLCITAELIGEAAPLHLATDQDTSFTPSHSLHTKQIIYSLQRSRHAPLNVFVDARDPEWNFAEPGVGDDGMDMFAPQALFSPVHMNAFISLLLPHITRWKSLTILTDTWAPLHAALTFINPYLSTFGAPQLESMTLMRCNDFVSYSPSFQPRDLKEPLFLSRNSDDSNAPASLLPRLRHLSLRGVHVDWESLGDALAASSGLLSLELTSHCADVRPSISQFHRLLASSPHLRSLILTGSGPQISDPIESAVLAQEADPEPVVLEHLQSMNIGYRTALEGRTILKLIGAPTVKKFELEDATYPGDPDEVNASSLLYYLGSKEFVGSTNTSVGRKEEDIPLNEIKVPTTPRRRKSSVYPQGSETSSSRPAFPRLETVVIKNVKASTRSLRTLFNGLSNARHLELVGMSMTAVQALVPSPPPSPTTPPTCPCPLLRSLCIRDSEQLQVKDLDFIIGDLAASRGRWGACALREVDIHVDAAKAACVAAAASPGTTVTIISDDEEEEDAEDMDVDPFKPGGAFNDPLFDQYYADHITIR</sequence>
<keyword evidence="3" id="KW-1185">Reference proteome</keyword>
<dbReference type="AlphaFoldDB" id="A0A409WL55"/>
<organism evidence="2 3">
    <name type="scientific">Gymnopilus dilepis</name>
    <dbReference type="NCBI Taxonomy" id="231916"/>
    <lineage>
        <taxon>Eukaryota</taxon>
        <taxon>Fungi</taxon>
        <taxon>Dikarya</taxon>
        <taxon>Basidiomycota</taxon>
        <taxon>Agaricomycotina</taxon>
        <taxon>Agaricomycetes</taxon>
        <taxon>Agaricomycetidae</taxon>
        <taxon>Agaricales</taxon>
        <taxon>Agaricineae</taxon>
        <taxon>Hymenogastraceae</taxon>
        <taxon>Gymnopilus</taxon>
    </lineage>
</organism>
<protein>
    <recommendedName>
        <fullName evidence="4">F-box domain-containing protein</fullName>
    </recommendedName>
</protein>
<accession>A0A409WL55</accession>
<evidence type="ECO:0000313" key="2">
    <source>
        <dbReference type="EMBL" id="PPQ79255.1"/>
    </source>
</evidence>
<name>A0A409WL55_9AGAR</name>
<dbReference type="EMBL" id="NHYE01005011">
    <property type="protein sequence ID" value="PPQ79255.1"/>
    <property type="molecule type" value="Genomic_DNA"/>
</dbReference>
<dbReference type="InParanoid" id="A0A409WL55"/>
<evidence type="ECO:0008006" key="4">
    <source>
        <dbReference type="Google" id="ProtNLM"/>
    </source>
</evidence>
<dbReference type="Proteomes" id="UP000284706">
    <property type="component" value="Unassembled WGS sequence"/>
</dbReference>
<feature type="region of interest" description="Disordered" evidence="1">
    <location>
        <begin position="427"/>
        <end position="451"/>
    </location>
</feature>
<reference evidence="2 3" key="1">
    <citation type="journal article" date="2018" name="Evol. Lett.">
        <title>Horizontal gene cluster transfer increased hallucinogenic mushroom diversity.</title>
        <authorList>
            <person name="Reynolds H.T."/>
            <person name="Vijayakumar V."/>
            <person name="Gluck-Thaler E."/>
            <person name="Korotkin H.B."/>
            <person name="Matheny P.B."/>
            <person name="Slot J.C."/>
        </authorList>
    </citation>
    <scope>NUCLEOTIDE SEQUENCE [LARGE SCALE GENOMIC DNA]</scope>
    <source>
        <strain evidence="2 3">SRW20</strain>
    </source>
</reference>
<evidence type="ECO:0000256" key="1">
    <source>
        <dbReference type="SAM" id="MobiDB-lite"/>
    </source>
</evidence>
<dbReference type="STRING" id="231916.A0A409WL55"/>
<gene>
    <name evidence="2" type="ORF">CVT26_000811</name>
</gene>
<comment type="caution">
    <text evidence="2">The sequence shown here is derived from an EMBL/GenBank/DDBJ whole genome shotgun (WGS) entry which is preliminary data.</text>
</comment>
<proteinExistence type="predicted"/>
<feature type="compositionally biased region" description="Polar residues" evidence="1">
    <location>
        <begin position="439"/>
        <end position="450"/>
    </location>
</feature>
<dbReference type="OrthoDB" id="3237066at2759"/>
<dbReference type="Gene3D" id="1.20.1280.50">
    <property type="match status" value="1"/>
</dbReference>